<dbReference type="Pfam" id="PF03918">
    <property type="entry name" value="CcmH"/>
    <property type="match status" value="1"/>
</dbReference>
<evidence type="ECO:0000313" key="8">
    <source>
        <dbReference type="EMBL" id="SQD77065.1"/>
    </source>
</evidence>
<feature type="domain" description="CcmH/CycL/Ccl2/NrfF N-terminal" evidence="7">
    <location>
        <begin position="35"/>
        <end position="131"/>
    </location>
</feature>
<comment type="similarity">
    <text evidence="1 6">Belongs to the CcmH/CycL/Ccl2/NrfF family.</text>
</comment>
<dbReference type="InterPro" id="IPR051263">
    <property type="entry name" value="C-type_cytochrome_biogenesis"/>
</dbReference>
<dbReference type="InterPro" id="IPR038297">
    <property type="entry name" value="CcmH/CycL/NrfF/Ccl2_sf"/>
</dbReference>
<keyword evidence="6" id="KW-0472">Membrane</keyword>
<dbReference type="Gene3D" id="1.10.8.640">
    <property type="entry name" value="Cytochrome C biogenesis protein"/>
    <property type="match status" value="1"/>
</dbReference>
<keyword evidence="2 6" id="KW-0349">Heme</keyword>
<evidence type="ECO:0000256" key="1">
    <source>
        <dbReference type="ARBA" id="ARBA00010342"/>
    </source>
</evidence>
<comment type="function">
    <text evidence="6">Possible subunit of a heme lyase.</text>
</comment>
<dbReference type="PANTHER" id="PTHR47870:SF2">
    <property type="entry name" value="FORMATE-DEPENDENT NITRITE REDUCTASE COMPLEX SUBUNIT NRFF"/>
    <property type="match status" value="1"/>
</dbReference>
<reference evidence="9" key="1">
    <citation type="submission" date="2018-05" db="EMBL/GenBank/DDBJ databases">
        <authorList>
            <person name="Cea G.-C."/>
            <person name="William W."/>
        </authorList>
    </citation>
    <scope>NUCLEOTIDE SEQUENCE [LARGE SCALE GENOMIC DNA]</scope>
    <source>
        <strain evidence="9">DB21MT 5</strain>
    </source>
</reference>
<proteinExistence type="inferred from homology"/>
<dbReference type="KEGG" id="mya:MORIYA_0587"/>
<evidence type="ECO:0000256" key="6">
    <source>
        <dbReference type="RuleBase" id="RU364112"/>
    </source>
</evidence>
<dbReference type="GO" id="GO:0005886">
    <property type="term" value="C:plasma membrane"/>
    <property type="evidence" value="ECO:0007669"/>
    <property type="project" value="TreeGrafter"/>
</dbReference>
<dbReference type="CDD" id="cd16378">
    <property type="entry name" value="CcmH_N"/>
    <property type="match status" value="1"/>
</dbReference>
<dbReference type="GO" id="GO:0046872">
    <property type="term" value="F:metal ion binding"/>
    <property type="evidence" value="ECO:0007669"/>
    <property type="project" value="UniProtKB-KW"/>
</dbReference>
<evidence type="ECO:0000259" key="7">
    <source>
        <dbReference type="Pfam" id="PF03918"/>
    </source>
</evidence>
<gene>
    <name evidence="8" type="ORF">MORIYA_0587</name>
</gene>
<dbReference type="InterPro" id="IPR005616">
    <property type="entry name" value="CcmH/CycL/Ccl2/NrfF_N"/>
</dbReference>
<protein>
    <recommendedName>
        <fullName evidence="6">Cytochrome c-type biogenesis protein</fullName>
    </recommendedName>
</protein>
<dbReference type="RefSeq" id="WP_232011486.1">
    <property type="nucleotide sequence ID" value="NZ_LS483250.1"/>
</dbReference>
<dbReference type="EMBL" id="LS483250">
    <property type="protein sequence ID" value="SQD77065.1"/>
    <property type="molecule type" value="Genomic_DNA"/>
</dbReference>
<keyword evidence="6" id="KW-0812">Transmembrane</keyword>
<feature type="chain" id="PRO_5016195219" description="Cytochrome c-type biogenesis protein" evidence="6">
    <location>
        <begin position="22"/>
        <end position="144"/>
    </location>
</feature>
<evidence type="ECO:0000256" key="2">
    <source>
        <dbReference type="ARBA" id="ARBA00022617"/>
    </source>
</evidence>
<keyword evidence="6" id="KW-1133">Transmembrane helix</keyword>
<sequence length="144" mass="16617">MKRLSACFGMMAMLIITPLSAQQSSLSRGEPKQSVEIFEFNTLDKQNRAINLARQLRCPQCRNQNLMESNSPIAKDLRLEVYLMVNEGQTDRQVIEFLTSRFGDVVLYNPKFEPRTYVLWLGPLFFIMLFGWLGYRKVTASIVS</sequence>
<keyword evidence="9" id="KW-1185">Reference proteome</keyword>
<keyword evidence="5 6" id="KW-0408">Iron</keyword>
<dbReference type="FunFam" id="1.10.8.640:FF:000001">
    <property type="entry name" value="Cytochrome c-type biogenesis protein"/>
    <property type="match status" value="1"/>
</dbReference>
<feature type="transmembrane region" description="Helical" evidence="6">
    <location>
        <begin position="117"/>
        <end position="135"/>
    </location>
</feature>
<dbReference type="PANTHER" id="PTHR47870">
    <property type="entry name" value="CYTOCHROME C-TYPE BIOGENESIS PROTEIN CCMH"/>
    <property type="match status" value="1"/>
</dbReference>
<keyword evidence="4 6" id="KW-0732">Signal</keyword>
<dbReference type="Proteomes" id="UP000250163">
    <property type="component" value="Chromosome MORIYA"/>
</dbReference>
<organism evidence="8 9">
    <name type="scientific">Moritella yayanosii</name>
    <dbReference type="NCBI Taxonomy" id="69539"/>
    <lineage>
        <taxon>Bacteria</taxon>
        <taxon>Pseudomonadati</taxon>
        <taxon>Pseudomonadota</taxon>
        <taxon>Gammaproteobacteria</taxon>
        <taxon>Alteromonadales</taxon>
        <taxon>Moritellaceae</taxon>
        <taxon>Moritella</taxon>
    </lineage>
</organism>
<evidence type="ECO:0000313" key="9">
    <source>
        <dbReference type="Proteomes" id="UP000250163"/>
    </source>
</evidence>
<accession>A0A330LSI2</accession>
<dbReference type="GO" id="GO:0017004">
    <property type="term" value="P:cytochrome complex assembly"/>
    <property type="evidence" value="ECO:0007669"/>
    <property type="project" value="UniProtKB-ARBA"/>
</dbReference>
<feature type="signal peptide" evidence="6">
    <location>
        <begin position="1"/>
        <end position="21"/>
    </location>
</feature>
<keyword evidence="3 6" id="KW-0479">Metal-binding</keyword>
<evidence type="ECO:0000256" key="3">
    <source>
        <dbReference type="ARBA" id="ARBA00022723"/>
    </source>
</evidence>
<evidence type="ECO:0000256" key="5">
    <source>
        <dbReference type="ARBA" id="ARBA00023004"/>
    </source>
</evidence>
<name>A0A330LSI2_9GAMM</name>
<dbReference type="AlphaFoldDB" id="A0A330LSI2"/>
<evidence type="ECO:0000256" key="4">
    <source>
        <dbReference type="ARBA" id="ARBA00022729"/>
    </source>
</evidence>